<accession>A0A3M7RNY6</accession>
<dbReference type="AlphaFoldDB" id="A0A3M7RNY6"/>
<organism evidence="1 2">
    <name type="scientific">Brachionus plicatilis</name>
    <name type="common">Marine rotifer</name>
    <name type="synonym">Brachionus muelleri</name>
    <dbReference type="NCBI Taxonomy" id="10195"/>
    <lineage>
        <taxon>Eukaryota</taxon>
        <taxon>Metazoa</taxon>
        <taxon>Spiralia</taxon>
        <taxon>Gnathifera</taxon>
        <taxon>Rotifera</taxon>
        <taxon>Eurotatoria</taxon>
        <taxon>Monogononta</taxon>
        <taxon>Pseudotrocha</taxon>
        <taxon>Ploima</taxon>
        <taxon>Brachionidae</taxon>
        <taxon>Brachionus</taxon>
    </lineage>
</organism>
<name>A0A3M7RNY6_BRAPC</name>
<protein>
    <submittedName>
        <fullName evidence="1">Autophagy-related 13 isoform X3</fullName>
    </submittedName>
</protein>
<reference evidence="1 2" key="1">
    <citation type="journal article" date="2018" name="Sci. Rep.">
        <title>Genomic signatures of local adaptation to the degree of environmental predictability in rotifers.</title>
        <authorList>
            <person name="Franch-Gras L."/>
            <person name="Hahn C."/>
            <person name="Garcia-Roger E.M."/>
            <person name="Carmona M.J."/>
            <person name="Serra M."/>
            <person name="Gomez A."/>
        </authorList>
    </citation>
    <scope>NUCLEOTIDE SEQUENCE [LARGE SCALE GENOMIC DNA]</scope>
    <source>
        <strain evidence="1">HYR1</strain>
    </source>
</reference>
<evidence type="ECO:0000313" key="1">
    <source>
        <dbReference type="EMBL" id="RNA25266.1"/>
    </source>
</evidence>
<dbReference type="Proteomes" id="UP000276133">
    <property type="component" value="Unassembled WGS sequence"/>
</dbReference>
<comment type="caution">
    <text evidence="1">The sequence shown here is derived from an EMBL/GenBank/DDBJ whole genome shotgun (WGS) entry which is preliminary data.</text>
</comment>
<proteinExistence type="predicted"/>
<dbReference type="EMBL" id="REGN01002954">
    <property type="protein sequence ID" value="RNA25266.1"/>
    <property type="molecule type" value="Genomic_DNA"/>
</dbReference>
<sequence>MHLTNFNELKQSLQTTIFKLKKAQSKILSKTLKYLKLSMFKKVAFGLSDAADDLRTFYKACENAPILDSFQSEPSFSEVLKDLDQQLFNYESKVAEFDDLIKSFEN</sequence>
<dbReference type="OrthoDB" id="70161at2759"/>
<gene>
    <name evidence="1" type="ORF">BpHYR1_003185</name>
</gene>
<keyword evidence="2" id="KW-1185">Reference proteome</keyword>
<evidence type="ECO:0000313" key="2">
    <source>
        <dbReference type="Proteomes" id="UP000276133"/>
    </source>
</evidence>